<dbReference type="EMBL" id="FTNO01000004">
    <property type="protein sequence ID" value="SIR73808.1"/>
    <property type="molecule type" value="Genomic_DNA"/>
</dbReference>
<proteinExistence type="predicted"/>
<evidence type="ECO:0000313" key="3">
    <source>
        <dbReference type="Proteomes" id="UP000186914"/>
    </source>
</evidence>
<evidence type="ECO:0000313" key="2">
    <source>
        <dbReference type="EMBL" id="SIR73808.1"/>
    </source>
</evidence>
<sequence length="299" mass="34290">MTSTWREATRDELQTYYTESFPGQIDALPSFITVEGPKEYALAFREPYPVRKQNTPDRTFIRRETWQTSDSGDRIAQHFGSLDELVEFIQYPARHDPFHGSDYALADPDLLERPEPRPKAVYYALDHWERPWVLAVDIDAKDIAAQRATSQTETTAEPTEPVGSDQLRDAGILDSAPEGYPYAFADIEQALEYGFTVKEIFEDDFAATETMVVYSGQGCHVYLLDTDHKHRYDEQSREVINDLLLEEYEIPIDPVVTADRRRVLRLPYSLHADVSRVVQPVESPDFDFQTEAVPSFLEA</sequence>
<accession>A0A1N7DDD0</accession>
<dbReference type="Gene3D" id="3.90.920.10">
    <property type="entry name" value="DNA primase, PRIM domain"/>
    <property type="match status" value="1"/>
</dbReference>
<gene>
    <name evidence="2" type="ORF">SAMN05421858_3530</name>
</gene>
<feature type="compositionally biased region" description="Polar residues" evidence="1">
    <location>
        <begin position="147"/>
        <end position="157"/>
    </location>
</feature>
<name>A0A1N7DDD0_9EURY</name>
<reference evidence="3" key="1">
    <citation type="submission" date="2017-01" db="EMBL/GenBank/DDBJ databases">
        <authorList>
            <person name="Varghese N."/>
            <person name="Submissions S."/>
        </authorList>
    </citation>
    <scope>NUCLEOTIDE SEQUENCE [LARGE SCALE GENOMIC DNA]</scope>
    <source>
        <strain evidence="3">CGMCC 1.7737</strain>
    </source>
</reference>
<protein>
    <recommendedName>
        <fullName evidence="4">DNA primase</fullName>
    </recommendedName>
</protein>
<dbReference type="RefSeq" id="WP_076431416.1">
    <property type="nucleotide sequence ID" value="NZ_FTNO01000004.1"/>
</dbReference>
<dbReference type="Proteomes" id="UP000186914">
    <property type="component" value="Unassembled WGS sequence"/>
</dbReference>
<keyword evidence="3" id="KW-1185">Reference proteome</keyword>
<feature type="region of interest" description="Disordered" evidence="1">
    <location>
        <begin position="147"/>
        <end position="167"/>
    </location>
</feature>
<dbReference type="OrthoDB" id="31125at2157"/>
<evidence type="ECO:0008006" key="4">
    <source>
        <dbReference type="Google" id="ProtNLM"/>
    </source>
</evidence>
<dbReference type="SUPFAM" id="SSF56747">
    <property type="entry name" value="Prim-pol domain"/>
    <property type="match status" value="1"/>
</dbReference>
<evidence type="ECO:0000256" key="1">
    <source>
        <dbReference type="SAM" id="MobiDB-lite"/>
    </source>
</evidence>
<dbReference type="AlphaFoldDB" id="A0A1N7DDD0"/>
<organism evidence="2 3">
    <name type="scientific">Haladaptatus litoreus</name>
    <dbReference type="NCBI Taxonomy" id="553468"/>
    <lineage>
        <taxon>Archaea</taxon>
        <taxon>Methanobacteriati</taxon>
        <taxon>Methanobacteriota</taxon>
        <taxon>Stenosarchaea group</taxon>
        <taxon>Halobacteria</taxon>
        <taxon>Halobacteriales</taxon>
        <taxon>Haladaptataceae</taxon>
        <taxon>Haladaptatus</taxon>
    </lineage>
</organism>